<evidence type="ECO:0000313" key="2">
    <source>
        <dbReference type="EMBL" id="SDE40278.1"/>
    </source>
</evidence>
<dbReference type="InterPro" id="IPR050471">
    <property type="entry name" value="AB_hydrolase"/>
</dbReference>
<reference evidence="2 3" key="1">
    <citation type="submission" date="2016-10" db="EMBL/GenBank/DDBJ databases">
        <authorList>
            <person name="de Groot N.N."/>
        </authorList>
    </citation>
    <scope>NUCLEOTIDE SEQUENCE [LARGE SCALE GENOMIC DNA]</scope>
    <source>
        <strain evidence="2 3">CGMCC 1.9109</strain>
    </source>
</reference>
<dbReference type="Gene3D" id="3.40.50.1820">
    <property type="entry name" value="alpha/beta hydrolase"/>
    <property type="match status" value="1"/>
</dbReference>
<dbReference type="Pfam" id="PF00561">
    <property type="entry name" value="Abhydrolase_1"/>
    <property type="match status" value="1"/>
</dbReference>
<accession>A0A1G7CLN8</accession>
<dbReference type="InterPro" id="IPR029058">
    <property type="entry name" value="AB_hydrolase_fold"/>
</dbReference>
<evidence type="ECO:0000259" key="1">
    <source>
        <dbReference type="Pfam" id="PF00561"/>
    </source>
</evidence>
<dbReference type="PANTHER" id="PTHR43433:SF1">
    <property type="entry name" value="BLL5160 PROTEIN"/>
    <property type="match status" value="1"/>
</dbReference>
<organism evidence="2 3">
    <name type="scientific">Kordiimonas lacus</name>
    <dbReference type="NCBI Taxonomy" id="637679"/>
    <lineage>
        <taxon>Bacteria</taxon>
        <taxon>Pseudomonadati</taxon>
        <taxon>Pseudomonadota</taxon>
        <taxon>Alphaproteobacteria</taxon>
        <taxon>Kordiimonadales</taxon>
        <taxon>Kordiimonadaceae</taxon>
        <taxon>Kordiimonas</taxon>
    </lineage>
</organism>
<dbReference type="Proteomes" id="UP000183685">
    <property type="component" value="Unassembled WGS sequence"/>
</dbReference>
<dbReference type="InterPro" id="IPR000073">
    <property type="entry name" value="AB_hydrolase_1"/>
</dbReference>
<dbReference type="AlphaFoldDB" id="A0A1G7CLN8"/>
<protein>
    <submittedName>
        <fullName evidence="2">Pimeloyl-ACP methyl ester carboxylesterase</fullName>
    </submittedName>
</protein>
<keyword evidence="3" id="KW-1185">Reference proteome</keyword>
<proteinExistence type="predicted"/>
<feature type="domain" description="AB hydrolase-1" evidence="1">
    <location>
        <begin position="36"/>
        <end position="266"/>
    </location>
</feature>
<dbReference type="SUPFAM" id="SSF53474">
    <property type="entry name" value="alpha/beta-Hydrolases"/>
    <property type="match status" value="1"/>
</dbReference>
<name>A0A1G7CLN8_9PROT</name>
<dbReference type="RefSeq" id="WP_160328629.1">
    <property type="nucleotide sequence ID" value="NZ_FNAK01000006.1"/>
</dbReference>
<dbReference type="PANTHER" id="PTHR43433">
    <property type="entry name" value="HYDROLASE, ALPHA/BETA FOLD FAMILY PROTEIN"/>
    <property type="match status" value="1"/>
</dbReference>
<gene>
    <name evidence="2" type="ORF">SAMN04488071_2856</name>
</gene>
<dbReference type="EMBL" id="FNAK01000006">
    <property type="protein sequence ID" value="SDE40278.1"/>
    <property type="molecule type" value="Genomic_DNA"/>
</dbReference>
<evidence type="ECO:0000313" key="3">
    <source>
        <dbReference type="Proteomes" id="UP000183685"/>
    </source>
</evidence>
<sequence>MSKLHSLSFDHQYHRLSFEGFPIHLKEYSKGLTDVPLVFIGGAFQNITQVEKLSNAIAEKSWVITIDTPGNGDTGILPHTYGFDFICRAIHSALKSLGVDRINLMGCSYGSIIAMRYAQKYLGIDKLILASAMAELPRELEYDFNLLLFQLEWNRIEEFADGFTNLMTNPELRQTNRIARLTADKLKHALLNANTGIKEQFKHNTLRILRDGKTDLSLMPDVEATIFTGEHDHFVPVEANLKVANSFKNGRFIAVPGADHMIHVEKFKRMIEIIHDTLMDSEETVEGAFTMDRAA</sequence>
<dbReference type="STRING" id="637679.GCA_001550055_03065"/>